<sequence>MGSTTFMWEKAKIVLYEMLIEHRGYSRVCQHATHPYILFLFKKSSILSTAAASSDILHPDTLIYLCEREKLNIDGLKEVIETLQSFQIKKCILVYKSMMTASSKKALDHMFDYDIELWNLSELQYNLTNHSLYIRHERLRDSEISKCIPDIDIPRLPKISKNDPVVRFFGWKRNHVLRIHRKDGSIAYRIVK</sequence>
<dbReference type="InterPro" id="IPR035913">
    <property type="entry name" value="RPB5-like_sf"/>
</dbReference>
<dbReference type="PANTHER" id="PTHR10535:SF0">
    <property type="entry name" value="DNA-DIRECTED RNA POLYMERASES I, II, AND III SUBUNIT RPABC1"/>
    <property type="match status" value="1"/>
</dbReference>
<accession>A0A6C0CZV3</accession>
<dbReference type="Gene3D" id="3.90.940.20">
    <property type="entry name" value="RPB5-like RNA polymerase subunit"/>
    <property type="match status" value="1"/>
</dbReference>
<dbReference type="GO" id="GO:0005665">
    <property type="term" value="C:RNA polymerase II, core complex"/>
    <property type="evidence" value="ECO:0007669"/>
    <property type="project" value="TreeGrafter"/>
</dbReference>
<evidence type="ECO:0000313" key="3">
    <source>
        <dbReference type="EMBL" id="QHT10038.1"/>
    </source>
</evidence>
<dbReference type="InterPro" id="IPR000783">
    <property type="entry name" value="RNA_pol_subH/Rpb5_C"/>
</dbReference>
<dbReference type="GO" id="GO:0005666">
    <property type="term" value="C:RNA polymerase III complex"/>
    <property type="evidence" value="ECO:0007669"/>
    <property type="project" value="TreeGrafter"/>
</dbReference>
<feature type="domain" description="RNA polymerase subunit H/Rpb5 C-terminal" evidence="2">
    <location>
        <begin position="125"/>
        <end position="191"/>
    </location>
</feature>
<keyword evidence="1" id="KW-0804">Transcription</keyword>
<reference evidence="3" key="1">
    <citation type="journal article" date="2020" name="Nature">
        <title>Giant virus diversity and host interactions through global metagenomics.</title>
        <authorList>
            <person name="Schulz F."/>
            <person name="Roux S."/>
            <person name="Paez-Espino D."/>
            <person name="Jungbluth S."/>
            <person name="Walsh D.A."/>
            <person name="Denef V.J."/>
            <person name="McMahon K.D."/>
            <person name="Konstantinidis K.T."/>
            <person name="Eloe-Fadrosh E.A."/>
            <person name="Kyrpides N.C."/>
            <person name="Woyke T."/>
        </authorList>
    </citation>
    <scope>NUCLEOTIDE SEQUENCE</scope>
    <source>
        <strain evidence="3">GVMAG-M-3300023174-104</strain>
    </source>
</reference>
<dbReference type="InterPro" id="IPR036710">
    <property type="entry name" value="RNA_pol_Rpb5_N_sf"/>
</dbReference>
<dbReference type="GO" id="GO:0005736">
    <property type="term" value="C:RNA polymerase I complex"/>
    <property type="evidence" value="ECO:0007669"/>
    <property type="project" value="TreeGrafter"/>
</dbReference>
<name>A0A6C0CZV3_9ZZZZ</name>
<dbReference type="GO" id="GO:0003677">
    <property type="term" value="F:DNA binding"/>
    <property type="evidence" value="ECO:0007669"/>
    <property type="project" value="InterPro"/>
</dbReference>
<dbReference type="Gene3D" id="3.40.1340.10">
    <property type="entry name" value="RNA polymerase, Rpb5, N-terminal domain"/>
    <property type="match status" value="1"/>
</dbReference>
<dbReference type="InterPro" id="IPR014381">
    <property type="entry name" value="Arch_Rpo5/euc_Rpb5"/>
</dbReference>
<organism evidence="3">
    <name type="scientific">viral metagenome</name>
    <dbReference type="NCBI Taxonomy" id="1070528"/>
    <lineage>
        <taxon>unclassified sequences</taxon>
        <taxon>metagenomes</taxon>
        <taxon>organismal metagenomes</taxon>
    </lineage>
</organism>
<dbReference type="GO" id="GO:0003899">
    <property type="term" value="F:DNA-directed RNA polymerase activity"/>
    <property type="evidence" value="ECO:0007669"/>
    <property type="project" value="InterPro"/>
</dbReference>
<evidence type="ECO:0000256" key="1">
    <source>
        <dbReference type="ARBA" id="ARBA00023163"/>
    </source>
</evidence>
<dbReference type="GO" id="GO:0006366">
    <property type="term" value="P:transcription by RNA polymerase II"/>
    <property type="evidence" value="ECO:0007669"/>
    <property type="project" value="TreeGrafter"/>
</dbReference>
<dbReference type="GO" id="GO:0042797">
    <property type="term" value="P:tRNA transcription by RNA polymerase III"/>
    <property type="evidence" value="ECO:0007669"/>
    <property type="project" value="TreeGrafter"/>
</dbReference>
<dbReference type="PANTHER" id="PTHR10535">
    <property type="entry name" value="DNA-DIRECTED RNA POLYMERASES I, II, AND III SUBUNIT RPABC1"/>
    <property type="match status" value="1"/>
</dbReference>
<dbReference type="SUPFAM" id="SSF55287">
    <property type="entry name" value="RPB5-like RNA polymerase subunit"/>
    <property type="match status" value="1"/>
</dbReference>
<dbReference type="AlphaFoldDB" id="A0A6C0CZV3"/>
<dbReference type="Pfam" id="PF01191">
    <property type="entry name" value="RNA_pol_Rpb5_C"/>
    <property type="match status" value="1"/>
</dbReference>
<proteinExistence type="predicted"/>
<dbReference type="EMBL" id="MN739518">
    <property type="protein sequence ID" value="QHT10038.1"/>
    <property type="molecule type" value="Genomic_DNA"/>
</dbReference>
<evidence type="ECO:0000259" key="2">
    <source>
        <dbReference type="Pfam" id="PF01191"/>
    </source>
</evidence>
<dbReference type="SUPFAM" id="SSF53036">
    <property type="entry name" value="Eukaryotic RPB5 N-terminal domain"/>
    <property type="match status" value="1"/>
</dbReference>
<protein>
    <recommendedName>
        <fullName evidence="2">RNA polymerase subunit H/Rpb5 C-terminal domain-containing protein</fullName>
    </recommendedName>
</protein>
<dbReference type="GO" id="GO:0006362">
    <property type="term" value="P:transcription elongation by RNA polymerase I"/>
    <property type="evidence" value="ECO:0007669"/>
    <property type="project" value="TreeGrafter"/>
</dbReference>